<accession>A0ABQ9FKZ8</accession>
<reference evidence="1 2" key="1">
    <citation type="submission" date="2022-12" db="EMBL/GenBank/DDBJ databases">
        <title>Chromosome-level genome of Tegillarca granosa.</title>
        <authorList>
            <person name="Kim J."/>
        </authorList>
    </citation>
    <scope>NUCLEOTIDE SEQUENCE [LARGE SCALE GENOMIC DNA]</scope>
    <source>
        <strain evidence="1">Teg-2019</strain>
        <tissue evidence="1">Adductor muscle</tissue>
    </source>
</reference>
<sequence>MDEAAISSFIDKHIDSSQSILLSKLDNLMSDNSFQRQIKENNRLLNDAQVAKIEQITGSDRYKFNKKGNEEQFKVNGKIQQKIMEADALLKEDTLLCEMQRLKYKKRYLKQRQKLIKLADSSQLGWLTAEEYSLNAISEDSDDEKKIQRAENAALRKFKAKTREFNWRGNRTQPYSFDAGSSTTRNSNATSTHFSNMNKGFFGAWALAVWIAKRCRERVIAMKR</sequence>
<dbReference type="EMBL" id="JARBDR010000214">
    <property type="protein sequence ID" value="KAJ8317960.1"/>
    <property type="molecule type" value="Genomic_DNA"/>
</dbReference>
<name>A0ABQ9FKZ8_TEGGR</name>
<protein>
    <submittedName>
        <fullName evidence="1">Uncharacterized protein</fullName>
    </submittedName>
</protein>
<organism evidence="1 2">
    <name type="scientific">Tegillarca granosa</name>
    <name type="common">Malaysian cockle</name>
    <name type="synonym">Anadara granosa</name>
    <dbReference type="NCBI Taxonomy" id="220873"/>
    <lineage>
        <taxon>Eukaryota</taxon>
        <taxon>Metazoa</taxon>
        <taxon>Spiralia</taxon>
        <taxon>Lophotrochozoa</taxon>
        <taxon>Mollusca</taxon>
        <taxon>Bivalvia</taxon>
        <taxon>Autobranchia</taxon>
        <taxon>Pteriomorphia</taxon>
        <taxon>Arcoida</taxon>
        <taxon>Arcoidea</taxon>
        <taxon>Arcidae</taxon>
        <taxon>Tegillarca</taxon>
    </lineage>
</organism>
<gene>
    <name evidence="1" type="ORF">KUTeg_003051</name>
</gene>
<dbReference type="Proteomes" id="UP001217089">
    <property type="component" value="Unassembled WGS sequence"/>
</dbReference>
<comment type="caution">
    <text evidence="1">The sequence shown here is derived from an EMBL/GenBank/DDBJ whole genome shotgun (WGS) entry which is preliminary data.</text>
</comment>
<proteinExistence type="predicted"/>
<evidence type="ECO:0000313" key="1">
    <source>
        <dbReference type="EMBL" id="KAJ8317960.1"/>
    </source>
</evidence>
<keyword evidence="2" id="KW-1185">Reference proteome</keyword>
<evidence type="ECO:0000313" key="2">
    <source>
        <dbReference type="Proteomes" id="UP001217089"/>
    </source>
</evidence>